<dbReference type="RefSeq" id="WP_085310637.1">
    <property type="nucleotide sequence ID" value="NZ_CP020743.1"/>
</dbReference>
<evidence type="ECO:0000313" key="5">
    <source>
        <dbReference type="EMBL" id="ARJ21774.1"/>
    </source>
</evidence>
<dbReference type="NCBIfam" id="TIGR01760">
    <property type="entry name" value="tape_meas_TP901"/>
    <property type="match status" value="2"/>
</dbReference>
<evidence type="ECO:0000313" key="6">
    <source>
        <dbReference type="EMBL" id="ARJ23798.1"/>
    </source>
</evidence>
<keyword evidence="3" id="KW-0812">Transmembrane</keyword>
<evidence type="ECO:0000256" key="2">
    <source>
        <dbReference type="SAM" id="MobiDB-lite"/>
    </source>
</evidence>
<feature type="transmembrane region" description="Helical" evidence="3">
    <location>
        <begin position="639"/>
        <end position="660"/>
    </location>
</feature>
<dbReference type="PANTHER" id="PTHR37813:SF1">
    <property type="entry name" value="FELS-2 PROPHAGE PROTEIN"/>
    <property type="match status" value="1"/>
</dbReference>
<dbReference type="Proteomes" id="UP000192932">
    <property type="component" value="Chromosome"/>
</dbReference>
<protein>
    <submittedName>
        <fullName evidence="5">Phage tail tape measure protein</fullName>
    </submittedName>
</protein>
<dbReference type="InterPro" id="IPR010090">
    <property type="entry name" value="Phage_tape_meas"/>
</dbReference>
<dbReference type="PANTHER" id="PTHR37813">
    <property type="entry name" value="FELS-2 PROPHAGE PROTEIN"/>
    <property type="match status" value="1"/>
</dbReference>
<feature type="domain" description="Phage tail tape measure protein" evidence="4">
    <location>
        <begin position="252"/>
        <end position="446"/>
    </location>
</feature>
<evidence type="ECO:0000256" key="1">
    <source>
        <dbReference type="ARBA" id="ARBA00022612"/>
    </source>
</evidence>
<organism evidence="5 7">
    <name type="scientific">Bacillus mycoides</name>
    <dbReference type="NCBI Taxonomy" id="1405"/>
    <lineage>
        <taxon>Bacteria</taxon>
        <taxon>Bacillati</taxon>
        <taxon>Bacillota</taxon>
        <taxon>Bacilli</taxon>
        <taxon>Bacillales</taxon>
        <taxon>Bacillaceae</taxon>
        <taxon>Bacillus</taxon>
        <taxon>Bacillus cereus group</taxon>
    </lineage>
</organism>
<evidence type="ECO:0000256" key="3">
    <source>
        <dbReference type="SAM" id="Phobius"/>
    </source>
</evidence>
<dbReference type="SUPFAM" id="SSF57997">
    <property type="entry name" value="Tropomyosin"/>
    <property type="match status" value="1"/>
</dbReference>
<dbReference type="EMBL" id="CP020743">
    <property type="protein sequence ID" value="ARJ21774.1"/>
    <property type="molecule type" value="Genomic_DNA"/>
</dbReference>
<gene>
    <name evidence="5" type="ORF">B7492_11185</name>
    <name evidence="6" type="ORF">B7492_22495</name>
</gene>
<keyword evidence="3" id="KW-0472">Membrane</keyword>
<feature type="transmembrane region" description="Helical" evidence="3">
    <location>
        <begin position="612"/>
        <end position="633"/>
    </location>
</feature>
<evidence type="ECO:0000313" key="7">
    <source>
        <dbReference type="Proteomes" id="UP000192932"/>
    </source>
</evidence>
<dbReference type="Gene3D" id="1.20.58.60">
    <property type="match status" value="1"/>
</dbReference>
<keyword evidence="1" id="KW-1188">Viral release from host cell</keyword>
<sequence>MAGDMEIGARVTLDTQRFENGVAGINRGLRLLDSEFQLTSERARLLGNSVEQLQNKLTHLNEKFTLQGQKVEHYRQKIEQARQKQEQLQASNVTLAASMERLETQYNQAVQNFGRNSQEAKQLKQELKQLQSEYTANGQALQRLNTQIDNNTIAMNRAETAQERIQNEIRETNRELAEQQNRFHRTGERMRDTGNKMQDVGGQVGTTFAAMTGVIGAGLAMAVKESMNFEQKMADIQSVSGATGEEMRKISELAVEMGEKTKYSSVEAGQGIEELIKAGVSLTDIINGGLEGALNLATAGELELGDAAEIASTALNAFKDDNLSVAQAADLLAGAANASATSVGEMKFGLSMVSAVAAGVGLSFKDTTTALALFAQNGLKGSDAGTSLKTMLANLIPKSNEAYDMFSELGLITIDTGKAMQFLGEKGIKPTSTSFKDVTGALSEYAAKQAGVKVGSEKAEKAFKKLTFSTGIMTNAFFDSNGNLKEMSDIADILQMAMQGLTAEQRQSYMYTLFGSDAIRAANILYKEGANGVKNMYTEMSKVTALEVAETKMNTTKGKIEELSGAVDTLKKSFGDALLPILVDVVASVQGVVDWFNNLDESTQQMIAKSSLLAFGIAGVTTALGFLAMGVGALLANPIALAITGVILGVGALGIALFDLNEKSKQAESQMGKFGQKVSDATSKAAGAYVDLKDKAINNMIDLKLKTGEEANKAADETIKAFQRMTNEVIKELEGKKSDFNKMFSQLMGVVPEGAKESLTQVKNEIIAAIDKEMEVATQAGQILEEGIKRYQGDTMKMPKDFAQKFDQALQVADKNVKQFYTKAKEITSISKEIEAGGMLSVDAGRKRFESIIKVYDDGVKSLEKQTKGWRENVEKMFNSGQILPEKRKALLDTIALYEAKHVSDLQTIRGDAFKKLEEHLKAEDASLVFANANKIEAEKKGWAEKTKAYLFGKETYEEVSNRFNGEQEKAEKDHKDKLLAFELQYGKSKIESIGMYVSELQKGTESSKLLAESMAKEVDGKMKIDLGPAGQFTIDTFLQKLQKGELDSSAVATANANKLKDVYKVDLSQSGIESMQKWIEGIKTKDTGEVREFLSKNMQGNTTIDLGIYGQMTMDSWITGLQTGTLSFDTVFQFFQQNVKNGMSVDATQEGQNNIQTLINGMQIGALSLPQVAQTMGLDIKSNVQVDLGAEGTFTVESLIMGMQSKQIDAETAAKVIKELIANGAKLDATQIGFDITGTLGNGLGSNPAPVNAANQTKSDVQSILASTSDGGGGVKAGTEAGDGIMSKYGYIKGSALDVVAAAHEAFNTMNGNPAGQKGGQGVANSIVNQKGYIRGSALEAITSAHNGFNTINGRPYGDKGGSEFSSSLSGTSDKANAAGKAVADKGKSGMDGVKGFEGVGKNHGEGYGTGISKAEKFVKSMAIGLASSAVNAMTGFLKIFSPSRLVRDKVGIHFGAGLAVGIQSSTGLVENESRALGRNAYQSLANQVQPNHMAFAGVQMVNGIAEGIKSQYSVVRDALQDTVSGAIDSMRSLKPEEIFSFQGDDPLTKYFNSIFVDGDYLNDWLTHIPESMHDAVKEIGRQMERFEGLSIYDVDNLSMWREVLSDNPNVVQYRPDDDPDKQRFKKSKSDPTFIEIPVILDGREIARVSHPYVTEYQNRAQARNAVF</sequence>
<accession>A0A1W6A7I6</accession>
<feature type="compositionally biased region" description="Basic and acidic residues" evidence="2">
    <location>
        <begin position="185"/>
        <end position="194"/>
    </location>
</feature>
<name>A0A1W6A7I6_BACMY</name>
<evidence type="ECO:0000259" key="4">
    <source>
        <dbReference type="Pfam" id="PF10145"/>
    </source>
</evidence>
<reference evidence="5 7" key="1">
    <citation type="submission" date="2017-04" db="EMBL/GenBank/DDBJ databases">
        <title>The Characteristic of a Fine Plant Growth-Promoting Rhizobacteria Bacillus mycoides Gnyt1 and its Whole Genome Sequencing Analysis.</title>
        <authorList>
            <person name="Li J.H."/>
            <person name="Yao T."/>
        </authorList>
    </citation>
    <scope>NUCLEOTIDE SEQUENCE [LARGE SCALE GENOMIC DNA]</scope>
    <source>
        <strain evidence="5 7">Gnyt1</strain>
    </source>
</reference>
<feature type="region of interest" description="Disordered" evidence="2">
    <location>
        <begin position="177"/>
        <end position="196"/>
    </location>
</feature>
<keyword evidence="3" id="KW-1133">Transmembrane helix</keyword>
<dbReference type="EMBL" id="CP020743">
    <property type="protein sequence ID" value="ARJ23798.1"/>
    <property type="molecule type" value="Genomic_DNA"/>
</dbReference>
<dbReference type="Pfam" id="PF10145">
    <property type="entry name" value="PhageMin_Tail"/>
    <property type="match status" value="1"/>
</dbReference>
<proteinExistence type="predicted"/>